<evidence type="ECO:0000313" key="1">
    <source>
        <dbReference type="EMBL" id="CAI5773963.1"/>
    </source>
</evidence>
<accession>A0AA35P6E7</accession>
<dbReference type="EMBL" id="OX395130">
    <property type="protein sequence ID" value="CAI5773963.1"/>
    <property type="molecule type" value="Genomic_DNA"/>
</dbReference>
<keyword evidence="2" id="KW-1185">Reference proteome</keyword>
<sequence>MLSLQANMLWHEANGHDAGLMRDQGREDWDISFYIYKCNNSNNNNNSNVRYQFSWIPEAMDGLEPKGQSLPSLAVGKEPVGDDVFRIWMQMLMELLAQ</sequence>
<organism evidence="1 2">
    <name type="scientific">Podarcis lilfordi</name>
    <name type="common">Lilford's wall lizard</name>
    <dbReference type="NCBI Taxonomy" id="74358"/>
    <lineage>
        <taxon>Eukaryota</taxon>
        <taxon>Metazoa</taxon>
        <taxon>Chordata</taxon>
        <taxon>Craniata</taxon>
        <taxon>Vertebrata</taxon>
        <taxon>Euteleostomi</taxon>
        <taxon>Lepidosauria</taxon>
        <taxon>Squamata</taxon>
        <taxon>Bifurcata</taxon>
        <taxon>Unidentata</taxon>
        <taxon>Episquamata</taxon>
        <taxon>Laterata</taxon>
        <taxon>Lacertibaenia</taxon>
        <taxon>Lacertidae</taxon>
        <taxon>Podarcis</taxon>
    </lineage>
</organism>
<gene>
    <name evidence="1" type="ORF">PODLI_1B009069</name>
</gene>
<evidence type="ECO:0000313" key="2">
    <source>
        <dbReference type="Proteomes" id="UP001178461"/>
    </source>
</evidence>
<protein>
    <submittedName>
        <fullName evidence="1">Uncharacterized protein</fullName>
    </submittedName>
</protein>
<proteinExistence type="predicted"/>
<dbReference type="AlphaFoldDB" id="A0AA35P6E7"/>
<name>A0AA35P6E7_9SAUR</name>
<reference evidence="1" key="1">
    <citation type="submission" date="2022-12" db="EMBL/GenBank/DDBJ databases">
        <authorList>
            <person name="Alioto T."/>
            <person name="Alioto T."/>
            <person name="Gomez Garrido J."/>
        </authorList>
    </citation>
    <scope>NUCLEOTIDE SEQUENCE</scope>
</reference>
<dbReference type="Proteomes" id="UP001178461">
    <property type="component" value="Chromosome 5"/>
</dbReference>